<name>A6IFL2_RAT</name>
<dbReference type="AlphaFoldDB" id="A6IFL2"/>
<reference evidence="1 2" key="1">
    <citation type="submission" date="2005-09" db="EMBL/GenBank/DDBJ databases">
        <authorList>
            <person name="Mural R.J."/>
            <person name="Li P.W."/>
            <person name="Adams M.D."/>
            <person name="Amanatides P.G."/>
            <person name="Baden-Tillson H."/>
            <person name="Barnstead M."/>
            <person name="Chin S.H."/>
            <person name="Dew I."/>
            <person name="Evans C.A."/>
            <person name="Ferriera S."/>
            <person name="Flanigan M."/>
            <person name="Fosler C."/>
            <person name="Glodek A."/>
            <person name="Gu Z."/>
            <person name="Holt R.A."/>
            <person name="Jennings D."/>
            <person name="Kraft C.L."/>
            <person name="Lu F."/>
            <person name="Nguyen T."/>
            <person name="Nusskern D.R."/>
            <person name="Pfannkoch C.M."/>
            <person name="Sitter C."/>
            <person name="Sutton G.G."/>
            <person name="Venter J.C."/>
            <person name="Wang Z."/>
            <person name="Woodage T."/>
            <person name="Zheng X.H."/>
            <person name="Zhong F."/>
        </authorList>
    </citation>
    <scope>NUCLEOTIDE SEQUENCE [LARGE SCALE GENOMIC DNA]</scope>
    <source>
        <strain>BN</strain>
        <strain evidence="2">Sprague-Dawley</strain>
    </source>
</reference>
<protein>
    <submittedName>
        <fullName evidence="1">RCG48767</fullName>
    </submittedName>
</protein>
<dbReference type="EMBL" id="CH473960">
    <property type="protein sequence ID" value="EDM17036.1"/>
    <property type="molecule type" value="Genomic_DNA"/>
</dbReference>
<dbReference type="Proteomes" id="UP000234681">
    <property type="component" value="Chromosome 7"/>
</dbReference>
<evidence type="ECO:0000313" key="1">
    <source>
        <dbReference type="EMBL" id="EDM17036.1"/>
    </source>
</evidence>
<organism evidence="1 2">
    <name type="scientific">Rattus norvegicus</name>
    <name type="common">Rat</name>
    <dbReference type="NCBI Taxonomy" id="10116"/>
    <lineage>
        <taxon>Eukaryota</taxon>
        <taxon>Metazoa</taxon>
        <taxon>Chordata</taxon>
        <taxon>Craniata</taxon>
        <taxon>Vertebrata</taxon>
        <taxon>Euteleostomi</taxon>
        <taxon>Mammalia</taxon>
        <taxon>Eutheria</taxon>
        <taxon>Euarchontoglires</taxon>
        <taxon>Glires</taxon>
        <taxon>Rodentia</taxon>
        <taxon>Myomorpha</taxon>
        <taxon>Muroidea</taxon>
        <taxon>Muridae</taxon>
        <taxon>Murinae</taxon>
        <taxon>Rattus</taxon>
    </lineage>
</organism>
<proteinExistence type="predicted"/>
<evidence type="ECO:0000313" key="2">
    <source>
        <dbReference type="Proteomes" id="UP000234681"/>
    </source>
</evidence>
<gene>
    <name evidence="1" type="ORF">rCG_48767</name>
</gene>
<accession>A6IFL2</accession>
<sequence>MLPGYCHPMQQGSSLCGSEVANPGLGSTPHARHHLLRAPIGGCARSLLL</sequence>